<dbReference type="SUPFAM" id="SSF47203">
    <property type="entry name" value="Acyl-CoA dehydrogenase C-terminal domain-like"/>
    <property type="match status" value="1"/>
</dbReference>
<dbReference type="RefSeq" id="WP_015802834.1">
    <property type="nucleotide sequence ID" value="NZ_CP023445.1"/>
</dbReference>
<evidence type="ECO:0000259" key="3">
    <source>
        <dbReference type="Pfam" id="PF08028"/>
    </source>
</evidence>
<dbReference type="InterPro" id="IPR046373">
    <property type="entry name" value="Acyl-CoA_Oxase/DH_mid-dom_sf"/>
</dbReference>
<dbReference type="Proteomes" id="UP000218505">
    <property type="component" value="Chromosome"/>
</dbReference>
<accession>A0A290Z8P4</accession>
<evidence type="ECO:0000313" key="5">
    <source>
        <dbReference type="Proteomes" id="UP000218505"/>
    </source>
</evidence>
<sequence>MNNTAAPSRDELVGRAAELAPALAKHAIWQEENRVLHPDAIDALADAGLLKLTLPARYGGHECDTTTLVDVLAEIALGDGAASWVATVWNISTWLAGLFPDEVQDEVIASGDTRICGTFAPHGVGVPTSGGIVLNGSWSFNTGARQSGWNAHAAVRVAEGGEPEPVLVLVPMSELEVVDDWHSSGLRGTGSVTTTAKDVFVPDARVLPMMPVMREGAHRSETNAASRLWNVPFLPWACAVTSATAHGLSRAAWAAFLERLPTRSITYTDYERQSHAPLTHVQLADARARIDESAFHVHRVAARVDAKTGAPWSVRERVEARLDLGVGVQRAKEAVDILANASGASSTLTTVPIQRIARDSQTSSLHAFAHPDTNLELYGRVVCGLEPNTQFL</sequence>
<dbReference type="KEGG" id="apre:CNX65_20490"/>
<dbReference type="Gene3D" id="2.40.110.10">
    <property type="entry name" value="Butyryl-CoA Dehydrogenase, subunit A, domain 2"/>
    <property type="match status" value="1"/>
</dbReference>
<proteinExistence type="predicted"/>
<dbReference type="PANTHER" id="PTHR43884:SF12">
    <property type="entry name" value="ISOVALERYL-COA DEHYDROGENASE, MITOCHONDRIAL-RELATED"/>
    <property type="match status" value="1"/>
</dbReference>
<organism evidence="4 5">
    <name type="scientific">Actinosynnema pretiosum</name>
    <dbReference type="NCBI Taxonomy" id="42197"/>
    <lineage>
        <taxon>Bacteria</taxon>
        <taxon>Bacillati</taxon>
        <taxon>Actinomycetota</taxon>
        <taxon>Actinomycetes</taxon>
        <taxon>Pseudonocardiales</taxon>
        <taxon>Pseudonocardiaceae</taxon>
        <taxon>Actinosynnema</taxon>
    </lineage>
</organism>
<dbReference type="Pfam" id="PF02771">
    <property type="entry name" value="Acyl-CoA_dh_N"/>
    <property type="match status" value="1"/>
</dbReference>
<dbReference type="InterPro" id="IPR013786">
    <property type="entry name" value="AcylCoA_DH/ox_N"/>
</dbReference>
<gene>
    <name evidence="4" type="ORF">CNX65_20490</name>
</gene>
<dbReference type="Pfam" id="PF08028">
    <property type="entry name" value="Acyl-CoA_dh_2"/>
    <property type="match status" value="1"/>
</dbReference>
<evidence type="ECO:0000256" key="1">
    <source>
        <dbReference type="ARBA" id="ARBA00023002"/>
    </source>
</evidence>
<dbReference type="GO" id="GO:0003995">
    <property type="term" value="F:acyl-CoA dehydrogenase activity"/>
    <property type="evidence" value="ECO:0007669"/>
    <property type="project" value="TreeGrafter"/>
</dbReference>
<reference evidence="4" key="1">
    <citation type="submission" date="2017-09" db="EMBL/GenBank/DDBJ databases">
        <title>Complete Genome Sequence of ansamitocin-producing Bacterium Actinosynnema pretiosum X47.</title>
        <authorList>
            <person name="Cao G."/>
            <person name="Zong G."/>
            <person name="Zhong C."/>
            <person name="Fu J."/>
        </authorList>
    </citation>
    <scope>NUCLEOTIDE SEQUENCE [LARGE SCALE GENOMIC DNA]</scope>
    <source>
        <strain evidence="4">X47</strain>
    </source>
</reference>
<dbReference type="PANTHER" id="PTHR43884">
    <property type="entry name" value="ACYL-COA DEHYDROGENASE"/>
    <property type="match status" value="1"/>
</dbReference>
<name>A0A290Z8P4_9PSEU</name>
<dbReference type="AlphaFoldDB" id="A0A290Z8P4"/>
<evidence type="ECO:0000313" key="4">
    <source>
        <dbReference type="EMBL" id="ATE55366.1"/>
    </source>
</evidence>
<feature type="domain" description="Acyl-CoA dehydrogenase C-terminal" evidence="3">
    <location>
        <begin position="240"/>
        <end position="370"/>
    </location>
</feature>
<keyword evidence="5" id="KW-1185">Reference proteome</keyword>
<feature type="domain" description="Acyl-CoA dehydrogenase/oxidase N-terminal" evidence="2">
    <location>
        <begin position="19"/>
        <end position="88"/>
    </location>
</feature>
<dbReference type="InterPro" id="IPR013107">
    <property type="entry name" value="Acyl-CoA_DH_C"/>
</dbReference>
<dbReference type="Gene3D" id="1.20.140.10">
    <property type="entry name" value="Butyryl-CoA Dehydrogenase, subunit A, domain 3"/>
    <property type="match status" value="1"/>
</dbReference>
<dbReference type="InterPro" id="IPR009100">
    <property type="entry name" value="AcylCoA_DH/oxidase_NM_dom_sf"/>
</dbReference>
<evidence type="ECO:0000259" key="2">
    <source>
        <dbReference type="Pfam" id="PF02771"/>
    </source>
</evidence>
<dbReference type="PIRSF" id="PIRSF016578">
    <property type="entry name" value="HsaA"/>
    <property type="match status" value="1"/>
</dbReference>
<dbReference type="Gene3D" id="1.10.540.10">
    <property type="entry name" value="Acyl-CoA dehydrogenase/oxidase, N-terminal domain"/>
    <property type="match status" value="1"/>
</dbReference>
<dbReference type="InterPro" id="IPR036250">
    <property type="entry name" value="AcylCo_DH-like_C"/>
</dbReference>
<protein>
    <submittedName>
        <fullName evidence="4">Acyl-CoA dehydrogenase</fullName>
    </submittedName>
</protein>
<keyword evidence="1" id="KW-0560">Oxidoreductase</keyword>
<dbReference type="GO" id="GO:0050660">
    <property type="term" value="F:flavin adenine dinucleotide binding"/>
    <property type="evidence" value="ECO:0007669"/>
    <property type="project" value="InterPro"/>
</dbReference>
<dbReference type="InterPro" id="IPR037069">
    <property type="entry name" value="AcylCoA_DH/ox_N_sf"/>
</dbReference>
<dbReference type="EMBL" id="CP023445">
    <property type="protein sequence ID" value="ATE55366.1"/>
    <property type="molecule type" value="Genomic_DNA"/>
</dbReference>
<dbReference type="SUPFAM" id="SSF56645">
    <property type="entry name" value="Acyl-CoA dehydrogenase NM domain-like"/>
    <property type="match status" value="1"/>
</dbReference>